<proteinExistence type="predicted"/>
<feature type="coiled-coil region" evidence="1">
    <location>
        <begin position="254"/>
        <end position="336"/>
    </location>
</feature>
<organism evidence="3 4">
    <name type="scientific">Didymosphaeria variabile</name>
    <dbReference type="NCBI Taxonomy" id="1932322"/>
    <lineage>
        <taxon>Eukaryota</taxon>
        <taxon>Fungi</taxon>
        <taxon>Dikarya</taxon>
        <taxon>Ascomycota</taxon>
        <taxon>Pezizomycotina</taxon>
        <taxon>Dothideomycetes</taxon>
        <taxon>Pleosporomycetidae</taxon>
        <taxon>Pleosporales</taxon>
        <taxon>Massarineae</taxon>
        <taxon>Didymosphaeriaceae</taxon>
        <taxon>Didymosphaeria</taxon>
    </lineage>
</organism>
<dbReference type="GeneID" id="80906939"/>
<name>A0A9W8XMK9_9PLEO</name>
<evidence type="ECO:0000256" key="1">
    <source>
        <dbReference type="SAM" id="Coils"/>
    </source>
</evidence>
<dbReference type="AlphaFoldDB" id="A0A9W8XMK9"/>
<keyword evidence="1" id="KW-0175">Coiled coil</keyword>
<reference evidence="3" key="1">
    <citation type="submission" date="2022-10" db="EMBL/GenBank/DDBJ databases">
        <title>Tapping the CABI collections for fungal endophytes: first genome assemblies for Collariella, Neodidymelliopsis, Ascochyta clinopodiicola, Didymella pomorum, Didymosphaeria variabile, Neocosmospora piperis and Neocucurbitaria cava.</title>
        <authorList>
            <person name="Hill R."/>
        </authorList>
    </citation>
    <scope>NUCLEOTIDE SEQUENCE</scope>
    <source>
        <strain evidence="3">IMI 356815</strain>
    </source>
</reference>
<gene>
    <name evidence="3" type="ORF">N0V89_003409</name>
</gene>
<protein>
    <submittedName>
        <fullName evidence="3">Uncharacterized protein</fullName>
    </submittedName>
</protein>
<dbReference type="RefSeq" id="XP_056072519.1">
    <property type="nucleotide sequence ID" value="XM_056212211.1"/>
</dbReference>
<evidence type="ECO:0000313" key="3">
    <source>
        <dbReference type="EMBL" id="KAJ4355393.1"/>
    </source>
</evidence>
<evidence type="ECO:0000313" key="4">
    <source>
        <dbReference type="Proteomes" id="UP001140513"/>
    </source>
</evidence>
<evidence type="ECO:0000256" key="2">
    <source>
        <dbReference type="SAM" id="MobiDB-lite"/>
    </source>
</evidence>
<feature type="coiled-coil region" evidence="1">
    <location>
        <begin position="195"/>
        <end position="222"/>
    </location>
</feature>
<sequence>MQSVSQSSMDSAAALAPYSALLNSNPNTNFGEVRAILNLTKNRTFLECNFGIEYCTSKNILPNLPRLRDHSDARVREQAEDDWKDWGTRIHKAYQVWQSGVEGGHILNNTKLLSALKEVDIYTNLISYRFGRSMEPGSTYDAVMKLSYVDEFFWRIDETVKQLTEQSNKLTKQSEAQGIKILEQQSSITNAMAAQRAWQSEKKKLSDETDSLRRQLEKANEKLKLSDTYRQSFEEAAQSRDTWQEAHSQVVAELEHATIKLEDKQIEVNDLQADLESSKDNVRLLEAECARTKDYDKVKQQLGDARAEISGLRSNSKRAQDKIKNLEAVIEDLRTQKTCSLDDHAEAPGAGVDLDEPQGQCDPVPTAGPHLGPEHFDTNHPQNLHADRCSIEDDIDRTANEGKMNLALQHSVSKGKGKQKPSDEFPALPQHSESKVDSEPPLPFRVKPAKSKSGKKGKDLQGGGKSKKKKKKKKGKGGRDCIEAKVEMMEACSHDGSSRLA</sequence>
<dbReference type="Proteomes" id="UP001140513">
    <property type="component" value="Unassembled WGS sequence"/>
</dbReference>
<accession>A0A9W8XMK9</accession>
<keyword evidence="4" id="KW-1185">Reference proteome</keyword>
<feature type="region of interest" description="Disordered" evidence="2">
    <location>
        <begin position="410"/>
        <end position="481"/>
    </location>
</feature>
<feature type="region of interest" description="Disordered" evidence="2">
    <location>
        <begin position="344"/>
        <end position="384"/>
    </location>
</feature>
<comment type="caution">
    <text evidence="3">The sequence shown here is derived from an EMBL/GenBank/DDBJ whole genome shotgun (WGS) entry which is preliminary data.</text>
</comment>
<dbReference type="EMBL" id="JAPEUX010000003">
    <property type="protein sequence ID" value="KAJ4355393.1"/>
    <property type="molecule type" value="Genomic_DNA"/>
</dbReference>
<feature type="compositionally biased region" description="Basic residues" evidence="2">
    <location>
        <begin position="465"/>
        <end position="476"/>
    </location>
</feature>